<feature type="compositionally biased region" description="Polar residues" evidence="1">
    <location>
        <begin position="661"/>
        <end position="676"/>
    </location>
</feature>
<dbReference type="InterPro" id="IPR029006">
    <property type="entry name" value="ADF-H/Gelsolin-like_dom_sf"/>
</dbReference>
<dbReference type="GeneID" id="28894556"/>
<feature type="compositionally biased region" description="Polar residues" evidence="1">
    <location>
        <begin position="160"/>
        <end position="170"/>
    </location>
</feature>
<keyword evidence="3" id="KW-1185">Reference proteome</keyword>
<feature type="compositionally biased region" description="Low complexity" evidence="1">
    <location>
        <begin position="207"/>
        <end position="222"/>
    </location>
</feature>
<dbReference type="RefSeq" id="XP_018192216.1">
    <property type="nucleotide sequence ID" value="XM_018329419.1"/>
</dbReference>
<evidence type="ECO:0008006" key="4">
    <source>
        <dbReference type="Google" id="ProtNLM"/>
    </source>
</evidence>
<organism evidence="2 3">
    <name type="scientific">Xylona heveae (strain CBS 132557 / TC161)</name>
    <dbReference type="NCBI Taxonomy" id="1328760"/>
    <lineage>
        <taxon>Eukaryota</taxon>
        <taxon>Fungi</taxon>
        <taxon>Dikarya</taxon>
        <taxon>Ascomycota</taxon>
        <taxon>Pezizomycotina</taxon>
        <taxon>Xylonomycetes</taxon>
        <taxon>Xylonales</taxon>
        <taxon>Xylonaceae</taxon>
        <taxon>Xylona</taxon>
    </lineage>
</organism>
<feature type="compositionally biased region" description="Low complexity" evidence="1">
    <location>
        <begin position="321"/>
        <end position="335"/>
    </location>
</feature>
<evidence type="ECO:0000256" key="1">
    <source>
        <dbReference type="SAM" id="MobiDB-lite"/>
    </source>
</evidence>
<dbReference type="InParanoid" id="A0A165JUV0"/>
<feature type="compositionally biased region" description="Polar residues" evidence="1">
    <location>
        <begin position="879"/>
        <end position="888"/>
    </location>
</feature>
<feature type="compositionally biased region" description="Low complexity" evidence="1">
    <location>
        <begin position="728"/>
        <end position="753"/>
    </location>
</feature>
<dbReference type="Gene3D" id="3.40.20.10">
    <property type="entry name" value="Severin"/>
    <property type="match status" value="1"/>
</dbReference>
<feature type="compositionally biased region" description="Low complexity" evidence="1">
    <location>
        <begin position="859"/>
        <end position="873"/>
    </location>
</feature>
<reference evidence="2 3" key="1">
    <citation type="journal article" date="2016" name="Fungal Biol.">
        <title>The genome of Xylona heveae provides a window into fungal endophytism.</title>
        <authorList>
            <person name="Gazis R."/>
            <person name="Kuo A."/>
            <person name="Riley R."/>
            <person name="LaButti K."/>
            <person name="Lipzen A."/>
            <person name="Lin J."/>
            <person name="Amirebrahimi M."/>
            <person name="Hesse C.N."/>
            <person name="Spatafora J.W."/>
            <person name="Henrissat B."/>
            <person name="Hainaut M."/>
            <person name="Grigoriev I.V."/>
            <person name="Hibbett D.S."/>
        </authorList>
    </citation>
    <scope>NUCLEOTIDE SEQUENCE [LARGE SCALE GENOMIC DNA]</scope>
    <source>
        <strain evidence="2 3">TC161</strain>
    </source>
</reference>
<evidence type="ECO:0000313" key="3">
    <source>
        <dbReference type="Proteomes" id="UP000076632"/>
    </source>
</evidence>
<feature type="compositionally biased region" description="Basic and acidic residues" evidence="1">
    <location>
        <begin position="413"/>
        <end position="425"/>
    </location>
</feature>
<protein>
    <recommendedName>
        <fullName evidence="4">ADF-H domain-containing protein</fullName>
    </recommendedName>
</protein>
<dbReference type="OMA" id="GNTLQCA"/>
<feature type="compositionally biased region" description="Polar residues" evidence="1">
    <location>
        <begin position="534"/>
        <end position="563"/>
    </location>
</feature>
<feature type="compositionally biased region" description="Polar residues" evidence="1">
    <location>
        <begin position="367"/>
        <end position="400"/>
    </location>
</feature>
<dbReference type="AlphaFoldDB" id="A0A165JUV0"/>
<evidence type="ECO:0000313" key="2">
    <source>
        <dbReference type="EMBL" id="KZF26661.1"/>
    </source>
</evidence>
<feature type="compositionally biased region" description="Low complexity" evidence="1">
    <location>
        <begin position="779"/>
        <end position="789"/>
    </location>
</feature>
<gene>
    <name evidence="2" type="ORF">L228DRAFT_16526</name>
</gene>
<feature type="region of interest" description="Disordered" evidence="1">
    <location>
        <begin position="365"/>
        <end position="601"/>
    </location>
</feature>
<feature type="region of interest" description="Disordered" evidence="1">
    <location>
        <begin position="848"/>
        <end position="940"/>
    </location>
</feature>
<feature type="compositionally biased region" description="Low complexity" evidence="1">
    <location>
        <begin position="429"/>
        <end position="441"/>
    </location>
</feature>
<dbReference type="OrthoDB" id="74412at2759"/>
<feature type="region of interest" description="Disordered" evidence="1">
    <location>
        <begin position="315"/>
        <end position="352"/>
    </location>
</feature>
<dbReference type="Proteomes" id="UP000076632">
    <property type="component" value="Unassembled WGS sequence"/>
</dbReference>
<feature type="region of interest" description="Disordered" evidence="1">
    <location>
        <begin position="654"/>
        <end position="690"/>
    </location>
</feature>
<accession>A0A165JUV0</accession>
<proteinExistence type="predicted"/>
<feature type="compositionally biased region" description="Polar residues" evidence="1">
    <location>
        <begin position="337"/>
        <end position="351"/>
    </location>
</feature>
<feature type="region of interest" description="Disordered" evidence="1">
    <location>
        <begin position="151"/>
        <end position="226"/>
    </location>
</feature>
<feature type="compositionally biased region" description="Polar residues" evidence="1">
    <location>
        <begin position="445"/>
        <end position="455"/>
    </location>
</feature>
<dbReference type="STRING" id="1328760.A0A165JUV0"/>
<feature type="region of interest" description="Disordered" evidence="1">
    <location>
        <begin position="728"/>
        <end position="796"/>
    </location>
</feature>
<dbReference type="EMBL" id="KV407454">
    <property type="protein sequence ID" value="KZF26661.1"/>
    <property type="molecule type" value="Genomic_DNA"/>
</dbReference>
<sequence length="1050" mass="112754">MSLNGLDAQRVEEAYNAALAEPGAWFLLKYVSRDEVDILQTGAGGAAEARQAVANYVEVSPLYGFMHYRRRKVIIKYLPDGISRLLQARVSVHFQSVTDKFAPHDTVFTFSNPDQLKDSTLSAACSLHTASGSTASSNTSSTLPKLVDINEGAEDGQTPDAESNNHIINTNRREVEPSAGPGRSGVAEDLSAARDPVDSIAEEPLTSGSVNSAASPPGSASGHSKRAVSYDTYGFSSYNVKPKVKLGPRPSIDNGRRPHANYLPLGENSSQPVATLPAGLRAANRSIVPARPPSQSSQMSSMSAFTTSSNYTNAQRMQAVTSRPSSSGTVSSMTSARPMSSKSAKGSSLTYEKQRLQRALELRRNQLKSQADSVPTSPTTDGPQSLQSLEDSQVTQQPPSLNARESMVPEDGSVDHSQHKNRSDGQEPLLSASSVASDLALEQLVPSSSGPSQDGANEVPLGRAPSSAEEGDPIERADQFIPTSNSSTVNSAQDEIQEEVDEPAKSDNSLQTHLSETETIEPASNAGNDELDQTDQQTAVASSPRLQTSELRSCSQSLASLTSLEPPADSFSSPAKSEQDQGEKYISPQPRGPAFDSVRIELAAENSEDNYLSDDSFMEELQRAKVEEARPISVAKSPIEPLFPVGLSDPYSREYSPVSRAVSNPYTGRDSTSTGRLTPGTFFPEPHRSLSASYAENNSAQATGVPVAKRINVSSGISKRIKALEMLSNRESSNSPSSISRASTPDSASSLSTLRKPSVRQGFLKPPTGLVQDRDSPRRASSVSASPSSRDQEGVRRNFGLGDRARHSIISLHSSQPELAAQVKTSALGEKALSGENLAVATDLNTLHHSLPSDRPDSSRQLSVKSRTSSSSRRGSEPKSPTANGAESTNEKEEKKSSRASRILRRMSAFSSPTKKSSANTTGPSVKGEPLQDRSNQQQLPQGVQEIGEVNVQFPDTLLWKRRCLKMDGQGFISLAMAKADENSRAFTKRYHLSEFYEPAIPDLDRQELPHSVILDFQDGGGTLQCACENPTGQAQLLQVLREAYKTVNH</sequence>
<feature type="compositionally biased region" description="Polar residues" evidence="1">
    <location>
        <begin position="909"/>
        <end position="924"/>
    </location>
</feature>
<feature type="compositionally biased region" description="Polar residues" evidence="1">
    <location>
        <begin position="481"/>
        <end position="494"/>
    </location>
</feature>
<dbReference type="SUPFAM" id="SSF55753">
    <property type="entry name" value="Actin depolymerizing proteins"/>
    <property type="match status" value="1"/>
</dbReference>
<feature type="region of interest" description="Disordered" evidence="1">
    <location>
        <begin position="239"/>
        <end position="270"/>
    </location>
</feature>
<name>A0A165JUV0_XYLHT</name>